<reference evidence="5 6" key="1">
    <citation type="submission" date="2018-04" db="EMBL/GenBank/DDBJ databases">
        <title>Thalassorhabdus spongiae gen. nov., sp. nov., isolated from a marine sponge in South-West Iceland.</title>
        <authorList>
            <person name="Knobloch S."/>
            <person name="Daussin A."/>
            <person name="Johannsson R."/>
            <person name="Marteinsson V.T."/>
        </authorList>
    </citation>
    <scope>NUCLEOTIDE SEQUENCE [LARGE SCALE GENOMIC DNA]</scope>
    <source>
        <strain evidence="5 6">Hp12</strain>
    </source>
</reference>
<dbReference type="Pfam" id="PF03543">
    <property type="entry name" value="Peptidase_C58"/>
    <property type="match status" value="1"/>
</dbReference>
<evidence type="ECO:0000259" key="4">
    <source>
        <dbReference type="Pfam" id="PF03543"/>
    </source>
</evidence>
<protein>
    <recommendedName>
        <fullName evidence="4">Peptidase C58 YopT-type domain-containing protein</fullName>
    </recommendedName>
</protein>
<keyword evidence="2" id="KW-0378">Hydrolase</keyword>
<keyword evidence="6" id="KW-1185">Reference proteome</keyword>
<evidence type="ECO:0000256" key="3">
    <source>
        <dbReference type="ARBA" id="ARBA00022807"/>
    </source>
</evidence>
<evidence type="ECO:0000256" key="2">
    <source>
        <dbReference type="ARBA" id="ARBA00022801"/>
    </source>
</evidence>
<keyword evidence="1" id="KW-0645">Protease</keyword>
<evidence type="ECO:0000256" key="1">
    <source>
        <dbReference type="ARBA" id="ARBA00022670"/>
    </source>
</evidence>
<sequence length="283" mass="32500">MPLPPPPPPLSTIRKKESNFTSSKKISYSKTIDIFPQARSIDKNIFISDQNQLLTDKAIAFGGVATKKFRQSAMDKQIGMGAWYKSRIGENGKRWNGICKALSILWIGYHATNKDFWGWLMQGADEIDSIPAATVCNLQAAYRGESNAQFQTPDEMDVMDNEEWTENIFNNMGLSQLRDIVSCTLIAQAKRLSGDSNSHVKQMISEMKKYKNRYQQLSFRGHGSSHAVALWVGRDVTLFDANHGEFWFPSIGSFELWFQFYWANVYSQKYNHDFSLAYWDKKW</sequence>
<dbReference type="GO" id="GO:0004197">
    <property type="term" value="F:cysteine-type endopeptidase activity"/>
    <property type="evidence" value="ECO:0007669"/>
    <property type="project" value="InterPro"/>
</dbReference>
<dbReference type="Gene3D" id="3.90.70.20">
    <property type="match status" value="1"/>
</dbReference>
<dbReference type="InterPro" id="IPR006473">
    <property type="entry name" value="Peptidase_C58_Yopt"/>
</dbReference>
<dbReference type="InterPro" id="IPR038765">
    <property type="entry name" value="Papain-like_cys_pep_sf"/>
</dbReference>
<dbReference type="SUPFAM" id="SSF54001">
    <property type="entry name" value="Cysteine proteinases"/>
    <property type="match status" value="1"/>
</dbReference>
<comment type="caution">
    <text evidence="5">The sequence shown here is derived from an EMBL/GenBank/DDBJ whole genome shotgun (WGS) entry which is preliminary data.</text>
</comment>
<dbReference type="OrthoDB" id="6852685at2"/>
<evidence type="ECO:0000313" key="5">
    <source>
        <dbReference type="EMBL" id="PVZ67787.1"/>
    </source>
</evidence>
<dbReference type="EMBL" id="QDDL01000006">
    <property type="protein sequence ID" value="PVZ67787.1"/>
    <property type="molecule type" value="Genomic_DNA"/>
</dbReference>
<proteinExistence type="predicted"/>
<evidence type="ECO:0000313" key="6">
    <source>
        <dbReference type="Proteomes" id="UP000244906"/>
    </source>
</evidence>
<keyword evidence="3" id="KW-0788">Thiol protease</keyword>
<dbReference type="Proteomes" id="UP000244906">
    <property type="component" value="Unassembled WGS sequence"/>
</dbReference>
<feature type="domain" description="Peptidase C58 YopT-type" evidence="4">
    <location>
        <begin position="60"/>
        <end position="275"/>
    </location>
</feature>
<dbReference type="RefSeq" id="WP_116687983.1">
    <property type="nucleotide sequence ID" value="NZ_CAWNYD010000006.1"/>
</dbReference>
<accession>A0A2V1GVV6</accession>
<dbReference type="GO" id="GO:0006508">
    <property type="term" value="P:proteolysis"/>
    <property type="evidence" value="ECO:0007669"/>
    <property type="project" value="UniProtKB-KW"/>
</dbReference>
<dbReference type="AlphaFoldDB" id="A0A2V1GVV6"/>
<name>A0A2V1GVV6_9GAMM</name>
<gene>
    <name evidence="5" type="ORF">DC094_15250</name>
</gene>
<organism evidence="5 6">
    <name type="scientific">Pelagibaculum spongiae</name>
    <dbReference type="NCBI Taxonomy" id="2080658"/>
    <lineage>
        <taxon>Bacteria</taxon>
        <taxon>Pseudomonadati</taxon>
        <taxon>Pseudomonadota</taxon>
        <taxon>Gammaproteobacteria</taxon>
        <taxon>Oceanospirillales</taxon>
        <taxon>Pelagibaculum</taxon>
    </lineage>
</organism>